<dbReference type="HOGENOM" id="CLU_1400697_0_0_11"/>
<sequence length="213" mass="21368">MTSRPISGSDSGSDPAGGAARGKGAFGGPGGSTGPHGGSTGPVGRTLVPAAGLPRRSRDDLLVAARRGLGEAECAQTAGERYALAHLAALRAAAAVLADRARPRPGRRGRPVSAWCLLVRVAPELAEWAEFFAAGAARRSAAEAGLKVVTRREADDLIRQVDLFVGVVEGVLGLPSQPMIAGTGPVGPGEVTMVMSPGRGQADRGRPGGAPGG</sequence>
<evidence type="ECO:0000313" key="4">
    <source>
        <dbReference type="Proteomes" id="UP000001937"/>
    </source>
</evidence>
<dbReference type="AlphaFoldDB" id="Q2JD65"/>
<evidence type="ECO:0000256" key="1">
    <source>
        <dbReference type="SAM" id="MobiDB-lite"/>
    </source>
</evidence>
<feature type="compositionally biased region" description="Low complexity" evidence="1">
    <location>
        <begin position="1"/>
        <end position="18"/>
    </location>
</feature>
<name>Q2JD65_FRACC</name>
<reference evidence="3 4" key="1">
    <citation type="journal article" date="2007" name="Genome Res.">
        <title>Genome characteristics of facultatively symbiotic Frankia sp. strains reflect host range and host plant biogeography.</title>
        <authorList>
            <person name="Normand P."/>
            <person name="Lapierre P."/>
            <person name="Tisa L.S."/>
            <person name="Gogarten J.P."/>
            <person name="Alloisio N."/>
            <person name="Bagnarol E."/>
            <person name="Bassi C.A."/>
            <person name="Berry A.M."/>
            <person name="Bickhart D.M."/>
            <person name="Choisne N."/>
            <person name="Couloux A."/>
            <person name="Cournoyer B."/>
            <person name="Cruveiller S."/>
            <person name="Daubin V."/>
            <person name="Demange N."/>
            <person name="Francino M.P."/>
            <person name="Goltsman E."/>
            <person name="Huang Y."/>
            <person name="Kopp O.R."/>
            <person name="Labarre L."/>
            <person name="Lapidus A."/>
            <person name="Lavire C."/>
            <person name="Marechal J."/>
            <person name="Martinez M."/>
            <person name="Mastronunzio J.E."/>
            <person name="Mullin B.C."/>
            <person name="Niemann J."/>
            <person name="Pujic P."/>
            <person name="Rawnsley T."/>
            <person name="Rouy Z."/>
            <person name="Schenowitz C."/>
            <person name="Sellstedt A."/>
            <person name="Tavares F."/>
            <person name="Tomkins J.P."/>
            <person name="Vallenet D."/>
            <person name="Valverde C."/>
            <person name="Wall L.G."/>
            <person name="Wang Y."/>
            <person name="Medigue C."/>
            <person name="Benson D.R."/>
        </authorList>
    </citation>
    <scope>NUCLEOTIDE SEQUENCE [LARGE SCALE GENOMIC DNA]</scope>
    <source>
        <strain evidence="4">DSM 45818 / CECT 9043 / CcI3</strain>
    </source>
</reference>
<evidence type="ECO:0000259" key="2">
    <source>
        <dbReference type="Pfam" id="PF18726"/>
    </source>
</evidence>
<proteinExistence type="predicted"/>
<dbReference type="eggNOG" id="ENOG5032S47">
    <property type="taxonomic scope" value="Bacteria"/>
</dbReference>
<dbReference type="Pfam" id="PF18726">
    <property type="entry name" value="HEPN_SAV_6107"/>
    <property type="match status" value="1"/>
</dbReference>
<dbReference type="KEGG" id="fra:Francci3_1400"/>
<keyword evidence="4" id="KW-1185">Reference proteome</keyword>
<organism evidence="3 4">
    <name type="scientific">Frankia casuarinae (strain DSM 45818 / CECT 9043 / HFP020203 / CcI3)</name>
    <dbReference type="NCBI Taxonomy" id="106370"/>
    <lineage>
        <taxon>Bacteria</taxon>
        <taxon>Bacillati</taxon>
        <taxon>Actinomycetota</taxon>
        <taxon>Actinomycetes</taxon>
        <taxon>Frankiales</taxon>
        <taxon>Frankiaceae</taxon>
        <taxon>Frankia</taxon>
    </lineage>
</organism>
<dbReference type="EMBL" id="CP000249">
    <property type="protein sequence ID" value="ABD10777.1"/>
    <property type="molecule type" value="Genomic_DNA"/>
</dbReference>
<dbReference type="InterPro" id="IPR040891">
    <property type="entry name" value="HEPN_SAV_6107"/>
</dbReference>
<feature type="domain" description="SAV-6107-like HEPN" evidence="2">
    <location>
        <begin position="72"/>
        <end position="169"/>
    </location>
</feature>
<dbReference type="STRING" id="106370.Francci3_1400"/>
<dbReference type="Proteomes" id="UP000001937">
    <property type="component" value="Chromosome"/>
</dbReference>
<dbReference type="RefSeq" id="WP_011435842.1">
    <property type="nucleotide sequence ID" value="NC_007777.1"/>
</dbReference>
<evidence type="ECO:0000313" key="3">
    <source>
        <dbReference type="EMBL" id="ABD10777.1"/>
    </source>
</evidence>
<protein>
    <recommendedName>
        <fullName evidence="2">SAV-6107-like HEPN domain-containing protein</fullName>
    </recommendedName>
</protein>
<accession>Q2JD65</accession>
<gene>
    <name evidence="3" type="ordered locus">Francci3_1400</name>
</gene>
<feature type="compositionally biased region" description="Gly residues" evidence="1">
    <location>
        <begin position="19"/>
        <end position="41"/>
    </location>
</feature>
<feature type="region of interest" description="Disordered" evidence="1">
    <location>
        <begin position="1"/>
        <end position="51"/>
    </location>
</feature>